<dbReference type="Pfam" id="PF00648">
    <property type="entry name" value="Peptidase_C2"/>
    <property type="match status" value="1"/>
</dbReference>
<dbReference type="PROSITE" id="PS50203">
    <property type="entry name" value="CALPAIN_CAT"/>
    <property type="match status" value="1"/>
</dbReference>
<accession>A0A024FYE2</accession>
<evidence type="ECO:0000313" key="10">
    <source>
        <dbReference type="Proteomes" id="UP000053237"/>
    </source>
</evidence>
<dbReference type="InterPro" id="IPR038765">
    <property type="entry name" value="Papain-like_cys_pep_sf"/>
</dbReference>
<comment type="caution">
    <text evidence="6">Lacks conserved residue(s) required for the propagation of feature annotation.</text>
</comment>
<dbReference type="Proteomes" id="UP000053237">
    <property type="component" value="Unassembled WGS sequence"/>
</dbReference>
<feature type="active site" evidence="5">
    <location>
        <position position="739"/>
    </location>
</feature>
<dbReference type="SUPFAM" id="SSF49758">
    <property type="entry name" value="Calpain large subunit, middle domain (domain III)"/>
    <property type="match status" value="1"/>
</dbReference>
<dbReference type="InterPro" id="IPR022683">
    <property type="entry name" value="Calpain_III"/>
</dbReference>
<dbReference type="InParanoid" id="A0A024FYE2"/>
<dbReference type="InterPro" id="IPR022684">
    <property type="entry name" value="Calpain_cysteine_protease"/>
</dbReference>
<gene>
    <name evidence="9" type="ORF">BN9_001950</name>
</gene>
<protein>
    <recommendedName>
        <fullName evidence="8">Calpain catalytic domain-containing protein</fullName>
    </recommendedName>
</protein>
<proteinExistence type="inferred from homology"/>
<keyword evidence="2" id="KW-0645">Protease</keyword>
<dbReference type="InterPro" id="IPR036213">
    <property type="entry name" value="Calpain_III_sf"/>
</dbReference>
<evidence type="ECO:0000256" key="7">
    <source>
        <dbReference type="SAM" id="MobiDB-lite"/>
    </source>
</evidence>
<dbReference type="SUPFAM" id="SSF54001">
    <property type="entry name" value="Cysteine proteinases"/>
    <property type="match status" value="2"/>
</dbReference>
<organism evidence="9 10">
    <name type="scientific">Albugo candida</name>
    <dbReference type="NCBI Taxonomy" id="65357"/>
    <lineage>
        <taxon>Eukaryota</taxon>
        <taxon>Sar</taxon>
        <taxon>Stramenopiles</taxon>
        <taxon>Oomycota</taxon>
        <taxon>Peronosporomycetes</taxon>
        <taxon>Albuginales</taxon>
        <taxon>Albuginaceae</taxon>
        <taxon>Albugo</taxon>
    </lineage>
</organism>
<evidence type="ECO:0000313" key="9">
    <source>
        <dbReference type="EMBL" id="CCI39412.1"/>
    </source>
</evidence>
<dbReference type="Gene3D" id="3.90.70.10">
    <property type="entry name" value="Cysteine proteinases"/>
    <property type="match status" value="1"/>
</dbReference>
<feature type="region of interest" description="Disordered" evidence="7">
    <location>
        <begin position="160"/>
        <end position="184"/>
    </location>
</feature>
<dbReference type="PANTHER" id="PTHR10183">
    <property type="entry name" value="CALPAIN"/>
    <property type="match status" value="1"/>
</dbReference>
<feature type="domain" description="Calpain catalytic" evidence="8">
    <location>
        <begin position="456"/>
        <end position="798"/>
    </location>
</feature>
<comment type="similarity">
    <text evidence="1">Belongs to the peptidase C2 family.</text>
</comment>
<feature type="compositionally biased region" description="Polar residues" evidence="7">
    <location>
        <begin position="170"/>
        <end position="184"/>
    </location>
</feature>
<evidence type="ECO:0000256" key="2">
    <source>
        <dbReference type="ARBA" id="ARBA00022670"/>
    </source>
</evidence>
<dbReference type="GO" id="GO:0004198">
    <property type="term" value="F:calcium-dependent cysteine-type endopeptidase activity"/>
    <property type="evidence" value="ECO:0007669"/>
    <property type="project" value="InterPro"/>
</dbReference>
<dbReference type="STRING" id="65357.A0A024FYE2"/>
<keyword evidence="10" id="KW-1185">Reference proteome</keyword>
<keyword evidence="4" id="KW-0788">Thiol protease</keyword>
<dbReference type="SMART" id="SM00230">
    <property type="entry name" value="CysPc"/>
    <property type="match status" value="1"/>
</dbReference>
<comment type="caution">
    <text evidence="9">The sequence shown here is derived from an EMBL/GenBank/DDBJ whole genome shotgun (WGS) entry which is preliminary data.</text>
</comment>
<dbReference type="SMART" id="SM00720">
    <property type="entry name" value="calpain_III"/>
    <property type="match status" value="1"/>
</dbReference>
<evidence type="ECO:0000259" key="8">
    <source>
        <dbReference type="PROSITE" id="PS50203"/>
    </source>
</evidence>
<dbReference type="GO" id="GO:0006508">
    <property type="term" value="P:proteolysis"/>
    <property type="evidence" value="ECO:0007669"/>
    <property type="project" value="UniProtKB-KW"/>
</dbReference>
<dbReference type="EMBL" id="CAIX01000001">
    <property type="protein sequence ID" value="CCI39412.1"/>
    <property type="molecule type" value="Genomic_DNA"/>
</dbReference>
<evidence type="ECO:0000256" key="1">
    <source>
        <dbReference type="ARBA" id="ARBA00007623"/>
    </source>
</evidence>
<name>A0A024FYE2_9STRA</name>
<dbReference type="PANTHER" id="PTHR10183:SF379">
    <property type="entry name" value="CALPAIN-5"/>
    <property type="match status" value="1"/>
</dbReference>
<dbReference type="InterPro" id="IPR001300">
    <property type="entry name" value="Peptidase_C2_calpain_cat"/>
</dbReference>
<keyword evidence="3" id="KW-0378">Hydrolase</keyword>
<dbReference type="Gene3D" id="2.60.120.380">
    <property type="match status" value="1"/>
</dbReference>
<evidence type="ECO:0000256" key="5">
    <source>
        <dbReference type="PIRSR" id="PIRSR622684-1"/>
    </source>
</evidence>
<evidence type="ECO:0000256" key="3">
    <source>
        <dbReference type="ARBA" id="ARBA00022801"/>
    </source>
</evidence>
<dbReference type="AlphaFoldDB" id="A0A024FYE2"/>
<sequence>MFCGECGHRWAADEIANAKFCAECGALRENPPPLNPTSLSEPITKATSSTPQYASFSSATSFPITSSSYSSLHNNPSVTPSFNTLTSLSAQPHQSTSHRSSAGKECVKCRSALSDPSAVFCGDCGHPCYSHTRELKKEEDAGLFGSNTYSPAASFTSQTAAPNHLPENRPGTSMSFSGKNTPSSAYAAPNMHHPPQTTRTMSAGGLTSQLSTLSVTPPSIEGNALQQIESNGNGQGIMINRAVRARNVSSLDVRKQISEAIVQTKSRPQERVEGYHLSRVKNNITVIQREGLVTEEERFYNDRCLPDDGSWTQILRQHRKGRTKFTDPQFPPDQSSLFRDAYQKQLPHLEEYVWKWKRVSEFFHEIAYVEITMLDDDKKMVCSMAIKTPAEAESILSVIRQHGTSGPVNAEFMHIAKKTVTAGITNKKREHLLFLTTNMISYMSEYVQDGMQRFQLFWDKSLLQHYKPLEYTHVGEGSGYRIESEDSMSYSKVSVLVPIYFQAQGTCVFDRSLENGSTGRVSGVGIQPGAIRQGRLGDAYIFGALSILSTSSSALAQVFPDLDDDLIKKEHVEPGSPYRKEQQYNEEGVYAVRVWKNHQSRVVIIDDFIPCSQYGKPVFASLTGNNGKFEIWSMLIEKAYAKLYGGYEMIAGGQEAYCLQDLYGGIPVTYELQEQCRTESKAWDAIVCSLDAGSLIGCINEKVEIELPVGLRKSCAYGILKVVELTYEGQQYRLIQLRNSWGIGSLEHPEKWKGSWSNVDSRWQKFSRLQKVDCGFQFREDGTYWMEFSAFYTYFSKIVESRNLYNFASLSHGTGNPVPATQSIHIINGEWNGTTFGGRDGMHLNPQYQLFVPSATNCSLTVHLEQPSRRVNMLQEYPLYIAPVLFKNGEKSQRKIDLSPDVVSMGTFISNRSSLSEIASLDCAGHDQQKPFVVSPVTYEGNVGQPQPFTLVIFSSKPTAIMPISDTDSLPICCVCHRPLSGTFRTFTYAKDGQTRMDRVCKDTCMQVYRDRTTPVCVECHERIERIDGRFSGRLFTLPDGASVHAECIDAYRLRTVDKCVHCNYAIMPISGRFDGRYFEINGDKCHGECMDDYQRNIAKRCLQCYEPVMKIPGRFDGRFYKTNPALDDQLVHFECWETYQDTIASKCVQCFNSIVKKPGKYDGRFYELSDGSGKVHFECWEVYQKSISTS</sequence>
<evidence type="ECO:0000256" key="4">
    <source>
        <dbReference type="ARBA" id="ARBA00022807"/>
    </source>
</evidence>
<reference evidence="9 10" key="1">
    <citation type="submission" date="2012-05" db="EMBL/GenBank/DDBJ databases">
        <title>Recombination and specialization in a pathogen metapopulation.</title>
        <authorList>
            <person name="Gardiner A."/>
            <person name="Kemen E."/>
            <person name="Schultz-Larsen T."/>
            <person name="MacLean D."/>
            <person name="Van Oosterhout C."/>
            <person name="Jones J.D.G."/>
        </authorList>
    </citation>
    <scope>NUCLEOTIDE SEQUENCE [LARGE SCALE GENOMIC DNA]</scope>
    <source>
        <strain evidence="9 10">Ac Nc2</strain>
    </source>
</reference>
<evidence type="ECO:0000256" key="6">
    <source>
        <dbReference type="PROSITE-ProRule" id="PRU00239"/>
    </source>
</evidence>
<dbReference type="OrthoDB" id="424753at2759"/>